<evidence type="ECO:0000256" key="1">
    <source>
        <dbReference type="SAM" id="Phobius"/>
    </source>
</evidence>
<dbReference type="PATRIC" id="fig|2041.4.peg.403"/>
<dbReference type="EMBL" id="CP011502">
    <property type="protein sequence ID" value="ALX03534.1"/>
    <property type="molecule type" value="Genomic_DNA"/>
</dbReference>
<gene>
    <name evidence="2" type="ORF">AERYTH_01885</name>
</gene>
<reference evidence="2 3" key="1">
    <citation type="journal article" date="1991" name="Int. J. Syst. Bacteriol.">
        <title>Description of the erythromycin-producing bacterium Arthrobacter sp. strain NRRL B-3381 as Aeromicrobium erythreum gen. nov., sp. nov.</title>
        <authorList>
            <person name="Miller E.S."/>
            <person name="Woese C.R."/>
            <person name="Brenner S."/>
        </authorList>
    </citation>
    <scope>NUCLEOTIDE SEQUENCE [LARGE SCALE GENOMIC DNA]</scope>
    <source>
        <strain evidence="2 3">AR18</strain>
    </source>
</reference>
<keyword evidence="1" id="KW-0472">Membrane</keyword>
<name>A0A0U4C6H9_9ACTN</name>
<feature type="transmembrane region" description="Helical" evidence="1">
    <location>
        <begin position="20"/>
        <end position="42"/>
    </location>
</feature>
<dbReference type="AlphaFoldDB" id="A0A0U4C6H9"/>
<dbReference type="KEGG" id="aer:AERYTH_01885"/>
<keyword evidence="3" id="KW-1185">Reference proteome</keyword>
<feature type="transmembrane region" description="Helical" evidence="1">
    <location>
        <begin position="48"/>
        <end position="67"/>
    </location>
</feature>
<dbReference type="Proteomes" id="UP000067689">
    <property type="component" value="Chromosome"/>
</dbReference>
<organism evidence="2 3">
    <name type="scientific">Aeromicrobium erythreum</name>
    <dbReference type="NCBI Taxonomy" id="2041"/>
    <lineage>
        <taxon>Bacteria</taxon>
        <taxon>Bacillati</taxon>
        <taxon>Actinomycetota</taxon>
        <taxon>Actinomycetes</taxon>
        <taxon>Propionibacteriales</taxon>
        <taxon>Nocardioidaceae</taxon>
        <taxon>Aeromicrobium</taxon>
    </lineage>
</organism>
<protein>
    <submittedName>
        <fullName evidence="2">Uncharacterized protein</fullName>
    </submittedName>
</protein>
<keyword evidence="1" id="KW-0812">Transmembrane</keyword>
<accession>A0A0U4C6H9</accession>
<keyword evidence="1" id="KW-1133">Transmembrane helix</keyword>
<sequence length="69" mass="7108">MLTSVLDSASMAERPPDMKFRLGVAVVALLAMLAGIVMKAGAGQTGGAVVGLVITVACALWVARLYFRA</sequence>
<evidence type="ECO:0000313" key="2">
    <source>
        <dbReference type="EMBL" id="ALX03534.1"/>
    </source>
</evidence>
<evidence type="ECO:0000313" key="3">
    <source>
        <dbReference type="Proteomes" id="UP000067689"/>
    </source>
</evidence>
<proteinExistence type="predicted"/>